<comment type="similarity">
    <text evidence="1">Belongs to the DNA polymerase type-B family.</text>
</comment>
<proteinExistence type="inferred from homology"/>
<dbReference type="AlphaFoldDB" id="A0A4Z1SQ74"/>
<sequence length="1024" mass="115853">MKTLQETLDSLKNVFETHVKTALKGWLDGLETGQDIKMVPALAIRLDSSDDIKAVLDDFQTALRGLIPAFSTRYTAWLSFWRVIYEHLGNVARTVFLYTVAHRNPDKTQTCVPVWRLLVGERIRCIRITPLVLSLVHLFVTDPSSISSGLFSYVTDCLFQHLHGTSFTTHEALHVTHTFGVEVINGQAGPISSHMGGIPTVLNKSTADLTRYQMALAKDDRIMAEPSFLYSLRQTSLFSVEELDHLSCAMSGAAVHLKDLRDLGTLLNTHFVVTEGAAMRKYGPENAPRRVPLVLAHGSFQLNDNFLLVPKIESSPGFIAMDLPGNFRLERCDDSTQSPALTVANVLSTFEKKSLLMSLQPSEQLEAYERHLIQRNSWESMECVPPFRGCSQFVLPQFPATPMVWFAGFTPFIIVARNELEEERIFRRENYQSVGSMVRAFFRTVSDIGQHLKRFQTVYVKNLDHVYRLIAASLETKPGSVITSSSLQIISMAVLIFRKGQSPRSVYIKDLSHIIPAPFAAFPTIFGLEHTPLSFPEAFYTPQALERLSKEVRPLMHEYLAGFRHSMELEVSMEREGFLSQGRVLALEFAQHCLRRECTILKESFLSFEREFGQFLELDIRMAQTLPALAQTYALSRGCFEGCRRVAGSTALFLRRCLVGGRKMFKDNEPLSVEGDIVELDAVSMYPSAMMRLHTLKGLPKVVDPAIHTLQWLLERDGCFLEVEIQEVPRKLHFPIINRMEGGKRIFTNIPGRMFADNITLEDIHSFHEVPYESIRVLRGYYYDEGKNFSVRDVIRHLFDRRQQLKAAGSELERFYKLLMNSCYGKGVARPNTLQVEVLSENALQTRLLETDGFLTWESLGPEDAPEKYITTTARPLVDLSSYPTLSVQITSMGRRIMNEVFIVAEDLGIPIYSTVTDSFRVDAAMLDKLCAAYHERYRRPLLGSEPGQFARTKENIILLLGISPSAHFQRYRGTTDAGSFHASLNGMSRVAIEELATRRIGDINPVVDRVEALYRSLLEGLRT</sequence>
<dbReference type="InterPro" id="IPR043502">
    <property type="entry name" value="DNA/RNA_pol_sf"/>
</dbReference>
<dbReference type="GO" id="GO:0006260">
    <property type="term" value="P:DNA replication"/>
    <property type="evidence" value="ECO:0007669"/>
    <property type="project" value="UniProtKB-KW"/>
</dbReference>
<evidence type="ECO:0000259" key="9">
    <source>
        <dbReference type="Pfam" id="PF03175"/>
    </source>
</evidence>
<evidence type="ECO:0000256" key="7">
    <source>
        <dbReference type="ARBA" id="ARBA00023125"/>
    </source>
</evidence>
<keyword evidence="5" id="KW-0235">DNA replication</keyword>
<accession>A0A4Z1SQ74</accession>
<evidence type="ECO:0000256" key="8">
    <source>
        <dbReference type="ARBA" id="ARBA00049244"/>
    </source>
</evidence>
<evidence type="ECO:0000313" key="10">
    <source>
        <dbReference type="EMBL" id="TNJ27994.1"/>
    </source>
</evidence>
<comment type="caution">
    <text evidence="10">The sequence shown here is derived from an EMBL/GenBank/DDBJ whole genome shotgun (WGS) entry which is preliminary data.</text>
</comment>
<keyword evidence="7" id="KW-0238">DNA-binding</keyword>
<dbReference type="InterPro" id="IPR004868">
    <property type="entry name" value="DNA-dir_DNA_pol_B_mt/vir"/>
</dbReference>
<keyword evidence="4" id="KW-0548">Nucleotidyltransferase</keyword>
<dbReference type="Proteomes" id="UP000315496">
    <property type="component" value="Chromosome 3"/>
</dbReference>
<dbReference type="GO" id="GO:0000166">
    <property type="term" value="F:nucleotide binding"/>
    <property type="evidence" value="ECO:0007669"/>
    <property type="project" value="InterPro"/>
</dbReference>
<evidence type="ECO:0000313" key="11">
    <source>
        <dbReference type="Proteomes" id="UP000315496"/>
    </source>
</evidence>
<feature type="domain" description="DNA-directed DNA polymerase family B mitochondria/virus" evidence="9">
    <location>
        <begin position="601"/>
        <end position="848"/>
    </location>
</feature>
<dbReference type="PANTHER" id="PTHR48144">
    <property type="entry name" value="DNA-DIRECTED DNA POLYMERASE"/>
    <property type="match status" value="1"/>
</dbReference>
<dbReference type="Pfam" id="PF03175">
    <property type="entry name" value="DNA_pol_B_2"/>
    <property type="match status" value="1"/>
</dbReference>
<dbReference type="EMBL" id="VDLU01000003">
    <property type="protein sequence ID" value="TNJ27994.1"/>
    <property type="molecule type" value="Genomic_DNA"/>
</dbReference>
<evidence type="ECO:0000256" key="4">
    <source>
        <dbReference type="ARBA" id="ARBA00022695"/>
    </source>
</evidence>
<dbReference type="SUPFAM" id="SSF56672">
    <property type="entry name" value="DNA/RNA polymerases"/>
    <property type="match status" value="1"/>
</dbReference>
<keyword evidence="6" id="KW-0239">DNA-directed DNA polymerase</keyword>
<dbReference type="PANTHER" id="PTHR48144:SF2">
    <property type="entry name" value="DNA-DIRECTED DNA POLYMERASE"/>
    <property type="match status" value="1"/>
</dbReference>
<comment type="catalytic activity">
    <reaction evidence="8">
        <text>DNA(n) + a 2'-deoxyribonucleoside 5'-triphosphate = DNA(n+1) + diphosphate</text>
        <dbReference type="Rhea" id="RHEA:22508"/>
        <dbReference type="Rhea" id="RHEA-COMP:17339"/>
        <dbReference type="Rhea" id="RHEA-COMP:17340"/>
        <dbReference type="ChEBI" id="CHEBI:33019"/>
        <dbReference type="ChEBI" id="CHEBI:61560"/>
        <dbReference type="ChEBI" id="CHEBI:173112"/>
        <dbReference type="EC" id="2.7.7.7"/>
    </reaction>
</comment>
<dbReference type="GO" id="GO:0003887">
    <property type="term" value="F:DNA-directed DNA polymerase activity"/>
    <property type="evidence" value="ECO:0007669"/>
    <property type="project" value="UniProtKB-KW"/>
</dbReference>
<dbReference type="EC" id="2.7.7.7" evidence="2"/>
<dbReference type="GO" id="GO:0003677">
    <property type="term" value="F:DNA binding"/>
    <property type="evidence" value="ECO:0007669"/>
    <property type="project" value="UniProtKB-KW"/>
</dbReference>
<keyword evidence="3" id="KW-0808">Transferase</keyword>
<keyword evidence="11" id="KW-1185">Reference proteome</keyword>
<evidence type="ECO:0000256" key="6">
    <source>
        <dbReference type="ARBA" id="ARBA00022932"/>
    </source>
</evidence>
<organism evidence="10 11">
    <name type="scientific">Giardia muris</name>
    <dbReference type="NCBI Taxonomy" id="5742"/>
    <lineage>
        <taxon>Eukaryota</taxon>
        <taxon>Metamonada</taxon>
        <taxon>Diplomonadida</taxon>
        <taxon>Hexamitidae</taxon>
        <taxon>Giardiinae</taxon>
        <taxon>Giardia</taxon>
    </lineage>
</organism>
<protein>
    <recommendedName>
        <fullName evidence="2">DNA-directed DNA polymerase</fullName>
        <ecNumber evidence="2">2.7.7.7</ecNumber>
    </recommendedName>
</protein>
<reference evidence="10 11" key="1">
    <citation type="submission" date="2019-05" db="EMBL/GenBank/DDBJ databases">
        <title>The compact genome of Giardia muris reveals important steps in the evolution of intestinal protozoan parasites.</title>
        <authorList>
            <person name="Xu F."/>
            <person name="Jimenez-Gonzalez A."/>
            <person name="Einarsson E."/>
            <person name="Astvaldsson A."/>
            <person name="Peirasmaki D."/>
            <person name="Eckmann L."/>
            <person name="Andersson J.O."/>
            <person name="Svard S.G."/>
            <person name="Jerlstrom-Hultqvist J."/>
        </authorList>
    </citation>
    <scope>NUCLEOTIDE SEQUENCE [LARGE SCALE GENOMIC DNA]</scope>
    <source>
        <strain evidence="10 11">Roberts-Thomson</strain>
    </source>
</reference>
<dbReference type="OrthoDB" id="10265614at2759"/>
<evidence type="ECO:0000256" key="2">
    <source>
        <dbReference type="ARBA" id="ARBA00012417"/>
    </source>
</evidence>
<evidence type="ECO:0000256" key="5">
    <source>
        <dbReference type="ARBA" id="ARBA00022705"/>
    </source>
</evidence>
<evidence type="ECO:0000256" key="3">
    <source>
        <dbReference type="ARBA" id="ARBA00022679"/>
    </source>
</evidence>
<name>A0A4Z1SQ74_GIAMU</name>
<gene>
    <name evidence="10" type="ORF">GMRT_13493</name>
</gene>
<evidence type="ECO:0000256" key="1">
    <source>
        <dbReference type="ARBA" id="ARBA00005755"/>
    </source>
</evidence>
<dbReference type="VEuPathDB" id="GiardiaDB:GMRT_13493"/>